<evidence type="ECO:0000256" key="1">
    <source>
        <dbReference type="SAM" id="MobiDB-lite"/>
    </source>
</evidence>
<proteinExistence type="predicted"/>
<protein>
    <submittedName>
        <fullName evidence="2">Uncharacterized protein</fullName>
    </submittedName>
</protein>
<dbReference type="AlphaFoldDB" id="Q2H7X3"/>
<name>Q2H7X3_CHAGB</name>
<dbReference type="Proteomes" id="UP000001056">
    <property type="component" value="Unassembled WGS sequence"/>
</dbReference>
<dbReference type="GeneID" id="4388751"/>
<keyword evidence="3" id="KW-1185">Reference proteome</keyword>
<dbReference type="RefSeq" id="XP_001230197.1">
    <property type="nucleotide sequence ID" value="XM_001230196.1"/>
</dbReference>
<dbReference type="HOGENOM" id="CLU_1427816_0_0_1"/>
<accession>Q2H7X3</accession>
<dbReference type="InParanoid" id="Q2H7X3"/>
<reference evidence="3" key="1">
    <citation type="journal article" date="2015" name="Genome Announc.">
        <title>Draft genome sequence of the cellulolytic fungus Chaetomium globosum.</title>
        <authorList>
            <person name="Cuomo C.A."/>
            <person name="Untereiner W.A."/>
            <person name="Ma L.-J."/>
            <person name="Grabherr M."/>
            <person name="Birren B.W."/>
        </authorList>
    </citation>
    <scope>NUCLEOTIDE SEQUENCE [LARGE SCALE GENOMIC DNA]</scope>
    <source>
        <strain evidence="3">ATCC 6205 / CBS 148.51 / DSM 1962 / NBRC 6347 / NRRL 1970</strain>
    </source>
</reference>
<dbReference type="OrthoDB" id="4754366at2759"/>
<evidence type="ECO:0000313" key="3">
    <source>
        <dbReference type="Proteomes" id="UP000001056"/>
    </source>
</evidence>
<organism evidence="2 3">
    <name type="scientific">Chaetomium globosum (strain ATCC 6205 / CBS 148.51 / DSM 1962 / NBRC 6347 / NRRL 1970)</name>
    <name type="common">Soil fungus</name>
    <dbReference type="NCBI Taxonomy" id="306901"/>
    <lineage>
        <taxon>Eukaryota</taxon>
        <taxon>Fungi</taxon>
        <taxon>Dikarya</taxon>
        <taxon>Ascomycota</taxon>
        <taxon>Pezizomycotina</taxon>
        <taxon>Sordariomycetes</taxon>
        <taxon>Sordariomycetidae</taxon>
        <taxon>Sordariales</taxon>
        <taxon>Chaetomiaceae</taxon>
        <taxon>Chaetomium</taxon>
    </lineage>
</organism>
<dbReference type="VEuPathDB" id="FungiDB:CHGG_03681"/>
<sequence length="190" mass="21274">MPLQPSERGARETTGDLPPGEEAEAEMILGNLLSDLPAELRRQEKQRLSGLVALRVLVTHPFFDRCPGLLVIAVQYAVKLRANDRHEWPFENPIESRFLDDMAAAFARPHPDRPARVIHKMVNQARNGKYTPLMSVVLQEIEKAVDTPNVAFQGLTDPFDRYSVTTTDLRNVATALNNVRSCGVAIYLDN</sequence>
<feature type="region of interest" description="Disordered" evidence="1">
    <location>
        <begin position="1"/>
        <end position="20"/>
    </location>
</feature>
<dbReference type="EMBL" id="CH408030">
    <property type="protein sequence ID" value="EAQ91746.1"/>
    <property type="molecule type" value="Genomic_DNA"/>
</dbReference>
<gene>
    <name evidence="2" type="ORF">CHGG_03681</name>
</gene>
<evidence type="ECO:0000313" key="2">
    <source>
        <dbReference type="EMBL" id="EAQ91746.1"/>
    </source>
</evidence>